<dbReference type="InterPro" id="IPR036390">
    <property type="entry name" value="WH_DNA-bd_sf"/>
</dbReference>
<keyword evidence="5" id="KW-0804">Transcription</keyword>
<dbReference type="EMBL" id="JALAAR010000005">
    <property type="protein sequence ID" value="MEH8017174.1"/>
    <property type="molecule type" value="Genomic_DNA"/>
</dbReference>
<dbReference type="Pfam" id="PF22381">
    <property type="entry name" value="Staph_reg_Sar_Rot"/>
    <property type="match status" value="1"/>
</dbReference>
<keyword evidence="3" id="KW-0805">Transcription regulation</keyword>
<feature type="domain" description="HTH marR-type" evidence="6">
    <location>
        <begin position="19"/>
        <end position="149"/>
    </location>
</feature>
<dbReference type="PANTHER" id="PTHR33164:SF5">
    <property type="entry name" value="ORGANIC HYDROPEROXIDE RESISTANCE TRANSCRIPTIONAL REGULATOR"/>
    <property type="match status" value="1"/>
</dbReference>
<dbReference type="Gene3D" id="1.10.10.10">
    <property type="entry name" value="Winged helix-like DNA-binding domain superfamily/Winged helix DNA-binding domain"/>
    <property type="match status" value="1"/>
</dbReference>
<evidence type="ECO:0000313" key="7">
    <source>
        <dbReference type="EMBL" id="MEH8017174.1"/>
    </source>
</evidence>
<evidence type="ECO:0000256" key="1">
    <source>
        <dbReference type="ARBA" id="ARBA00004496"/>
    </source>
</evidence>
<gene>
    <name evidence="7" type="ORF">MN202_08020</name>
</gene>
<dbReference type="InterPro" id="IPR036388">
    <property type="entry name" value="WH-like_DNA-bd_sf"/>
</dbReference>
<evidence type="ECO:0000256" key="4">
    <source>
        <dbReference type="ARBA" id="ARBA00023125"/>
    </source>
</evidence>
<dbReference type="SUPFAM" id="SSF46785">
    <property type="entry name" value="Winged helix' DNA-binding domain"/>
    <property type="match status" value="1"/>
</dbReference>
<dbReference type="RefSeq" id="WP_335735581.1">
    <property type="nucleotide sequence ID" value="NZ_JALAAR010000005.1"/>
</dbReference>
<dbReference type="InterPro" id="IPR000835">
    <property type="entry name" value="HTH_MarR-typ"/>
</dbReference>
<evidence type="ECO:0000313" key="8">
    <source>
        <dbReference type="Proteomes" id="UP001375382"/>
    </source>
</evidence>
<evidence type="ECO:0000256" key="5">
    <source>
        <dbReference type="ARBA" id="ARBA00023163"/>
    </source>
</evidence>
<reference evidence="7 8" key="1">
    <citation type="journal article" date="2023" name="Ecotoxicol. Environ. Saf.">
        <title>Mercury remediation potential of mercury-resistant strain Rheinheimera metallidurans sp. nov. isolated from a municipal waste dumping site.</title>
        <authorList>
            <person name="Yadav V."/>
            <person name="Manjhi A."/>
            <person name="Vadakedath N."/>
        </authorList>
    </citation>
    <scope>NUCLEOTIDE SEQUENCE [LARGE SCALE GENOMIC DNA]</scope>
    <source>
        <strain evidence="7 8">E-49</strain>
    </source>
</reference>
<evidence type="ECO:0000256" key="3">
    <source>
        <dbReference type="ARBA" id="ARBA00023015"/>
    </source>
</evidence>
<dbReference type="InterPro" id="IPR055166">
    <property type="entry name" value="Transc_reg_Sar_Rot_HTH"/>
</dbReference>
<organism evidence="7 8">
    <name type="scientific">Rheinheimera muenzenbergensis</name>
    <dbReference type="NCBI Taxonomy" id="1193628"/>
    <lineage>
        <taxon>Bacteria</taxon>
        <taxon>Pseudomonadati</taxon>
        <taxon>Pseudomonadota</taxon>
        <taxon>Gammaproteobacteria</taxon>
        <taxon>Chromatiales</taxon>
        <taxon>Chromatiaceae</taxon>
        <taxon>Rheinheimera</taxon>
    </lineage>
</organism>
<evidence type="ECO:0000259" key="6">
    <source>
        <dbReference type="PROSITE" id="PS50995"/>
    </source>
</evidence>
<dbReference type="PROSITE" id="PS50995">
    <property type="entry name" value="HTH_MARR_2"/>
    <property type="match status" value="1"/>
</dbReference>
<evidence type="ECO:0000256" key="2">
    <source>
        <dbReference type="ARBA" id="ARBA00022490"/>
    </source>
</evidence>
<dbReference type="PANTHER" id="PTHR33164">
    <property type="entry name" value="TRANSCRIPTIONAL REGULATOR, MARR FAMILY"/>
    <property type="match status" value="1"/>
</dbReference>
<protein>
    <submittedName>
        <fullName evidence="7">MarR family transcriptional regulator</fullName>
    </submittedName>
</protein>
<dbReference type="Proteomes" id="UP001375382">
    <property type="component" value="Unassembled WGS sequence"/>
</dbReference>
<sequence>MTVASELSCIPGEQRLQLDNQLCFALYSASLAMTKSYKPLLDALDLTYPQYLVMLILWEKDGIALKDIAQKLFTESGALTPVLKRMQEMGLLLRARSAHSERTLEIRLTDKGRELKQRALKVNETVALNCGMGLEQMQQLRDQLVQLRAQLMQL</sequence>
<keyword evidence="2" id="KW-0963">Cytoplasm</keyword>
<dbReference type="SMART" id="SM00347">
    <property type="entry name" value="HTH_MARR"/>
    <property type="match status" value="1"/>
</dbReference>
<proteinExistence type="predicted"/>
<comment type="caution">
    <text evidence="7">The sequence shown here is derived from an EMBL/GenBank/DDBJ whole genome shotgun (WGS) entry which is preliminary data.</text>
</comment>
<name>A0ABU8C5U1_9GAMM</name>
<keyword evidence="8" id="KW-1185">Reference proteome</keyword>
<keyword evidence="4" id="KW-0238">DNA-binding</keyword>
<dbReference type="InterPro" id="IPR039422">
    <property type="entry name" value="MarR/SlyA-like"/>
</dbReference>
<accession>A0ABU8C5U1</accession>
<comment type="subcellular location">
    <subcellularLocation>
        <location evidence="1">Cytoplasm</location>
    </subcellularLocation>
</comment>